<dbReference type="PROSITE" id="PS51257">
    <property type="entry name" value="PROKAR_LIPOPROTEIN"/>
    <property type="match status" value="1"/>
</dbReference>
<dbReference type="AlphaFoldDB" id="A0A1Y1YUL3"/>
<comment type="caution">
    <text evidence="2">The sequence shown here is derived from an EMBL/GenBank/DDBJ whole genome shotgun (WGS) entry which is preliminary data.</text>
</comment>
<accession>A0A1Y1YUL3</accession>
<proteinExistence type="predicted"/>
<sequence length="85" mass="9694">MYIKANIITSVWLVSCLALAYGRPVPSEVTGFALKQHSSNWKKQLDTAVDYKPGDEYAENEFEDYVEDYMFLLPDGSQPTHSDEE</sequence>
<gene>
    <name evidence="2" type="ORF">K493DRAFT_312302</name>
</gene>
<dbReference type="Proteomes" id="UP000193498">
    <property type="component" value="Unassembled WGS sequence"/>
</dbReference>
<keyword evidence="1" id="KW-0732">Signal</keyword>
<protein>
    <submittedName>
        <fullName evidence="2">Uncharacterized protein</fullName>
    </submittedName>
</protein>
<dbReference type="EMBL" id="MCFE01000066">
    <property type="protein sequence ID" value="ORY01691.1"/>
    <property type="molecule type" value="Genomic_DNA"/>
</dbReference>
<evidence type="ECO:0000313" key="3">
    <source>
        <dbReference type="Proteomes" id="UP000193498"/>
    </source>
</evidence>
<name>A0A1Y1YUL3_9FUNG</name>
<reference evidence="2 3" key="1">
    <citation type="submission" date="2016-07" db="EMBL/GenBank/DDBJ databases">
        <title>Pervasive Adenine N6-methylation of Active Genes in Fungi.</title>
        <authorList>
            <consortium name="DOE Joint Genome Institute"/>
            <person name="Mondo S.J."/>
            <person name="Dannebaum R.O."/>
            <person name="Kuo R.C."/>
            <person name="Labutti K."/>
            <person name="Haridas S."/>
            <person name="Kuo A."/>
            <person name="Salamov A."/>
            <person name="Ahrendt S.R."/>
            <person name="Lipzen A."/>
            <person name="Sullivan W."/>
            <person name="Andreopoulos W.B."/>
            <person name="Clum A."/>
            <person name="Lindquist E."/>
            <person name="Daum C."/>
            <person name="Ramamoorthy G.K."/>
            <person name="Gryganskyi A."/>
            <person name="Culley D."/>
            <person name="Magnuson J.K."/>
            <person name="James T.Y."/>
            <person name="O'Malley M.A."/>
            <person name="Stajich J.E."/>
            <person name="Spatafora J.W."/>
            <person name="Visel A."/>
            <person name="Grigoriev I.V."/>
        </authorList>
    </citation>
    <scope>NUCLEOTIDE SEQUENCE [LARGE SCALE GENOMIC DNA]</scope>
    <source>
        <strain evidence="2 3">CBS 931.73</strain>
    </source>
</reference>
<keyword evidence="3" id="KW-1185">Reference proteome</keyword>
<dbReference type="InParanoid" id="A0A1Y1YUL3"/>
<feature type="signal peptide" evidence="1">
    <location>
        <begin position="1"/>
        <end position="22"/>
    </location>
</feature>
<feature type="chain" id="PRO_5013118801" evidence="1">
    <location>
        <begin position="23"/>
        <end position="85"/>
    </location>
</feature>
<evidence type="ECO:0000256" key="1">
    <source>
        <dbReference type="SAM" id="SignalP"/>
    </source>
</evidence>
<organism evidence="2 3">
    <name type="scientific">Basidiobolus meristosporus CBS 931.73</name>
    <dbReference type="NCBI Taxonomy" id="1314790"/>
    <lineage>
        <taxon>Eukaryota</taxon>
        <taxon>Fungi</taxon>
        <taxon>Fungi incertae sedis</taxon>
        <taxon>Zoopagomycota</taxon>
        <taxon>Entomophthoromycotina</taxon>
        <taxon>Basidiobolomycetes</taxon>
        <taxon>Basidiobolales</taxon>
        <taxon>Basidiobolaceae</taxon>
        <taxon>Basidiobolus</taxon>
    </lineage>
</organism>
<evidence type="ECO:0000313" key="2">
    <source>
        <dbReference type="EMBL" id="ORY01691.1"/>
    </source>
</evidence>